<dbReference type="Pfam" id="PF03159">
    <property type="entry name" value="XRN_N"/>
    <property type="match status" value="1"/>
</dbReference>
<dbReference type="EMBL" id="CAUYUE010000012">
    <property type="protein sequence ID" value="CAK0785501.1"/>
    <property type="molecule type" value="Genomic_DNA"/>
</dbReference>
<evidence type="ECO:0000256" key="1">
    <source>
        <dbReference type="ARBA" id="ARBA00022722"/>
    </source>
</evidence>
<evidence type="ECO:0000256" key="3">
    <source>
        <dbReference type="ARBA" id="ARBA00022839"/>
    </source>
</evidence>
<evidence type="ECO:0000313" key="9">
    <source>
        <dbReference type="Proteomes" id="UP001314263"/>
    </source>
</evidence>
<comment type="similarity">
    <text evidence="4">Belongs to the 5'-3' exonuclease family.</text>
</comment>
<dbReference type="InterPro" id="IPR041412">
    <property type="entry name" value="Xrn1_helical"/>
</dbReference>
<feature type="region of interest" description="Disordered" evidence="5">
    <location>
        <begin position="645"/>
        <end position="844"/>
    </location>
</feature>
<evidence type="ECO:0000313" key="8">
    <source>
        <dbReference type="EMBL" id="CAK0785501.1"/>
    </source>
</evidence>
<feature type="compositionally biased region" description="Low complexity" evidence="5">
    <location>
        <begin position="645"/>
        <end position="671"/>
    </location>
</feature>
<evidence type="ECO:0000259" key="6">
    <source>
        <dbReference type="Pfam" id="PF03159"/>
    </source>
</evidence>
<evidence type="ECO:0008006" key="10">
    <source>
        <dbReference type="Google" id="ProtNLM"/>
    </source>
</evidence>
<protein>
    <recommendedName>
        <fullName evidence="10">Xrn1 N-terminal domain-containing protein</fullName>
    </recommendedName>
</protein>
<dbReference type="GO" id="GO:0000956">
    <property type="term" value="P:nuclear-transcribed mRNA catabolic process"/>
    <property type="evidence" value="ECO:0007669"/>
    <property type="project" value="TreeGrafter"/>
</dbReference>
<sequence>MGVKGFNTWFGKTLPQSYVPVKRQTDHLYLDMASFLHEELRKAEDQDDFHHLLHARLDAVLRLCEPRKTVTFALDGPAPLAKLITQRERRRKEQQRQERVGLKLLSSIGLTPGTSLMALIQQSLAFYICRRLNSEKWQNVQWELSGANVEGEGEVKILSRVLRPWTDVSPDDEHAIMALDSDMVLMALMVPNPNVFVLSEPARPRIVGKDGKPGRRAKALRPMYRGYVCFSPGALHRHWYKQHAFLRGSSPEDTGARMASLKRDLTLLSILNAGNDYLPALSGGTQKGFGLWAHYVQLKGSSDAWASRNLTKMEGEVVRLNRPALADFLRTVTSKAPRAVSTDSFRPAASAKLYAEGLDWILRMYSEGICPDYRWTYDAYGPSAGQLAAELSSKQQEGEAEQLTRETGPLLPTVCAMALLPGGPAGQAYAPTALSHLMTDAASPVADLYQSCSTCETLRQAESRATLALVEARSYMYKVDKDRKAAKECTARPHASELEAAVARSAYEAAEGAHKEAAASVSAMLQELREVTQKRTAHTQEVHPYSAFPIERLEAAVTAVPLDSFPVVDRELAQFGAPHRFWKSQEGSAASCNGTGTFTFPDPPASSMGVIPHHAKIAKEDLAEEYPLMRLDPLAVTPGTPKVAAATADAASQQEPAEAASATQQASGATPEASATGAGRAPDEAGGSAAPSPTMRQLLRMRPRSRPGTGAQRHAGRQKLKRKLPTPKRPLPKAALEMLEDSKRADADSAEASAHGLPSLSALRGNGNHSLAAEQSQDRSQAEGSIGQAENPSSGGHANRQNGRQVGSPVEAGSSNASRGIGAHNRSGDPGNSSMAAAQRQATAALTSNRGAAVWWGPPGRKSWGYQGQVGGCRQCGMPQTFRRPCQAVPKAHAVQRQVYIGRLDSP</sequence>
<dbReference type="PANTHER" id="PTHR12341">
    <property type="entry name" value="5'-&gt;3' EXORIBONUCLEASE"/>
    <property type="match status" value="1"/>
</dbReference>
<keyword evidence="1" id="KW-0540">Nuclease</keyword>
<proteinExistence type="inferred from homology"/>
<feature type="domain" description="Xrn1 helical" evidence="7">
    <location>
        <begin position="351"/>
        <end position="450"/>
    </location>
</feature>
<organism evidence="8 9">
    <name type="scientific">Coccomyxa viridis</name>
    <dbReference type="NCBI Taxonomy" id="1274662"/>
    <lineage>
        <taxon>Eukaryota</taxon>
        <taxon>Viridiplantae</taxon>
        <taxon>Chlorophyta</taxon>
        <taxon>core chlorophytes</taxon>
        <taxon>Trebouxiophyceae</taxon>
        <taxon>Trebouxiophyceae incertae sedis</taxon>
        <taxon>Coccomyxaceae</taxon>
        <taxon>Coccomyxa</taxon>
    </lineage>
</organism>
<dbReference type="InterPro" id="IPR004859">
    <property type="entry name" value="Xrn1_N"/>
</dbReference>
<evidence type="ECO:0000259" key="7">
    <source>
        <dbReference type="Pfam" id="PF17846"/>
    </source>
</evidence>
<feature type="compositionally biased region" description="Basic residues" evidence="5">
    <location>
        <begin position="714"/>
        <end position="726"/>
    </location>
</feature>
<name>A0AAV1IFC4_9CHLO</name>
<dbReference type="Proteomes" id="UP001314263">
    <property type="component" value="Unassembled WGS sequence"/>
</dbReference>
<dbReference type="GO" id="GO:0003723">
    <property type="term" value="F:RNA binding"/>
    <property type="evidence" value="ECO:0007669"/>
    <property type="project" value="TreeGrafter"/>
</dbReference>
<dbReference type="PANTHER" id="PTHR12341:SF7">
    <property type="entry name" value="5'-3' EXORIBONUCLEASE 1"/>
    <property type="match status" value="1"/>
</dbReference>
<evidence type="ECO:0000256" key="2">
    <source>
        <dbReference type="ARBA" id="ARBA00022801"/>
    </source>
</evidence>
<dbReference type="AlphaFoldDB" id="A0AAV1IFC4"/>
<dbReference type="Pfam" id="PF17846">
    <property type="entry name" value="XRN_M"/>
    <property type="match status" value="1"/>
</dbReference>
<dbReference type="InterPro" id="IPR027073">
    <property type="entry name" value="5_3_exoribonuclease"/>
</dbReference>
<dbReference type="Gene3D" id="3.40.50.12390">
    <property type="match status" value="1"/>
</dbReference>
<reference evidence="8 9" key="1">
    <citation type="submission" date="2023-10" db="EMBL/GenBank/DDBJ databases">
        <authorList>
            <person name="Maclean D."/>
            <person name="Macfadyen A."/>
        </authorList>
    </citation>
    <scope>NUCLEOTIDE SEQUENCE [LARGE SCALE GENOMIC DNA]</scope>
</reference>
<comment type="caution">
    <text evidence="8">The sequence shown here is derived from an EMBL/GenBank/DDBJ whole genome shotgun (WGS) entry which is preliminary data.</text>
</comment>
<dbReference type="GO" id="GO:0004534">
    <property type="term" value="F:5'-3' RNA exonuclease activity"/>
    <property type="evidence" value="ECO:0007669"/>
    <property type="project" value="TreeGrafter"/>
</dbReference>
<dbReference type="GO" id="GO:0005634">
    <property type="term" value="C:nucleus"/>
    <property type="evidence" value="ECO:0007669"/>
    <property type="project" value="TreeGrafter"/>
</dbReference>
<keyword evidence="2" id="KW-0378">Hydrolase</keyword>
<evidence type="ECO:0000256" key="4">
    <source>
        <dbReference type="ARBA" id="ARBA00038299"/>
    </source>
</evidence>
<accession>A0AAV1IFC4</accession>
<keyword evidence="9" id="KW-1185">Reference proteome</keyword>
<evidence type="ECO:0000256" key="5">
    <source>
        <dbReference type="SAM" id="MobiDB-lite"/>
    </source>
</evidence>
<keyword evidence="3" id="KW-0269">Exonuclease</keyword>
<feature type="domain" description="Xrn1 N-terminal" evidence="6">
    <location>
        <begin position="1"/>
        <end position="200"/>
    </location>
</feature>
<gene>
    <name evidence="8" type="ORF">CVIRNUC_008711</name>
</gene>
<feature type="compositionally biased region" description="Polar residues" evidence="5">
    <location>
        <begin position="782"/>
        <end position="805"/>
    </location>
</feature>